<evidence type="ECO:0000313" key="1">
    <source>
        <dbReference type="EMBL" id="PIS06782.1"/>
    </source>
</evidence>
<protein>
    <submittedName>
        <fullName evidence="1">Uncharacterized protein</fullName>
    </submittedName>
</protein>
<dbReference type="Proteomes" id="UP000231162">
    <property type="component" value="Unassembled WGS sequence"/>
</dbReference>
<accession>A0A2M6R893</accession>
<evidence type="ECO:0000313" key="2">
    <source>
        <dbReference type="Proteomes" id="UP000231162"/>
    </source>
</evidence>
<name>A0A2M6R893_9BACT</name>
<proteinExistence type="predicted"/>
<sequence>MTSIIIDSSEVSFIPENIDIGDVYFLGHDRPNPGYCICIVTQRINASLKAMLCKVSSCGQLETEHLHNVTFYKLASSPESSGHIQRMGVRDRRFFQKATYVESLTEPFAWKCAAYPCLCKGNTFIFLPHGEPKPCGNSRCEWIDVSNKVRGYILATHQLGVRP</sequence>
<dbReference type="AlphaFoldDB" id="A0A2M6R893"/>
<dbReference type="EMBL" id="PEZX01000037">
    <property type="protein sequence ID" value="PIS06782.1"/>
    <property type="molecule type" value="Genomic_DNA"/>
</dbReference>
<reference evidence="2" key="1">
    <citation type="submission" date="2017-09" db="EMBL/GenBank/DDBJ databases">
        <title>Depth-based differentiation of microbial function through sediment-hosted aquifers and enrichment of novel symbionts in the deep terrestrial subsurface.</title>
        <authorList>
            <person name="Probst A.J."/>
            <person name="Ladd B."/>
            <person name="Jarett J.K."/>
            <person name="Geller-Mcgrath D.E."/>
            <person name="Sieber C.M.K."/>
            <person name="Emerson J.B."/>
            <person name="Anantharaman K."/>
            <person name="Thomas B.C."/>
            <person name="Malmstrom R."/>
            <person name="Stieglmeier M."/>
            <person name="Klingl A."/>
            <person name="Woyke T."/>
            <person name="Ryan C.M."/>
            <person name="Banfield J.F."/>
        </authorList>
    </citation>
    <scope>NUCLEOTIDE SEQUENCE [LARGE SCALE GENOMIC DNA]</scope>
</reference>
<comment type="caution">
    <text evidence="1">The sequence shown here is derived from an EMBL/GenBank/DDBJ whole genome shotgun (WGS) entry which is preliminary data.</text>
</comment>
<organism evidence="1 2">
    <name type="scientific">Candidatus Berkelbacteria bacterium CG10_big_fil_rev_8_21_14_0_10_43_14</name>
    <dbReference type="NCBI Taxonomy" id="1974515"/>
    <lineage>
        <taxon>Bacteria</taxon>
        <taxon>Candidatus Berkelbacteria</taxon>
    </lineage>
</organism>
<gene>
    <name evidence="1" type="ORF">COT79_02980</name>
</gene>